<dbReference type="PANTHER" id="PTHR37419">
    <property type="entry name" value="SERINE/THREONINE-PROTEIN KINASE TOXIN HIPA"/>
    <property type="match status" value="1"/>
</dbReference>
<gene>
    <name evidence="6" type="ORF">EII11_06385</name>
</gene>
<evidence type="ECO:0000256" key="1">
    <source>
        <dbReference type="ARBA" id="ARBA00010164"/>
    </source>
</evidence>
<accession>A0A3P1SDP4</accession>
<dbReference type="GO" id="GO:0004674">
    <property type="term" value="F:protein serine/threonine kinase activity"/>
    <property type="evidence" value="ECO:0007669"/>
    <property type="project" value="TreeGrafter"/>
</dbReference>
<dbReference type="PANTHER" id="PTHR37419:SF1">
    <property type="entry name" value="SERINE_THREONINE-PROTEIN KINASE TOXIN HIPA"/>
    <property type="match status" value="1"/>
</dbReference>
<dbReference type="Pfam" id="PF13657">
    <property type="entry name" value="Couple_hipA"/>
    <property type="match status" value="1"/>
</dbReference>
<keyword evidence="7" id="KW-1185">Reference proteome</keyword>
<evidence type="ECO:0000313" key="7">
    <source>
        <dbReference type="Proteomes" id="UP000280444"/>
    </source>
</evidence>
<feature type="domain" description="HipA-like C-terminal" evidence="4">
    <location>
        <begin position="148"/>
        <end position="375"/>
    </location>
</feature>
<organism evidence="6 7">
    <name type="scientific">Schaalia canis</name>
    <dbReference type="NCBI Taxonomy" id="100469"/>
    <lineage>
        <taxon>Bacteria</taxon>
        <taxon>Bacillati</taxon>
        <taxon>Actinomycetota</taxon>
        <taxon>Actinomycetes</taxon>
        <taxon>Actinomycetales</taxon>
        <taxon>Actinomycetaceae</taxon>
        <taxon>Schaalia</taxon>
    </lineage>
</organism>
<dbReference type="AlphaFoldDB" id="A0A3P1SDP4"/>
<evidence type="ECO:0000256" key="2">
    <source>
        <dbReference type="ARBA" id="ARBA00022679"/>
    </source>
</evidence>
<evidence type="ECO:0000256" key="3">
    <source>
        <dbReference type="ARBA" id="ARBA00022777"/>
    </source>
</evidence>
<keyword evidence="3" id="KW-0418">Kinase</keyword>
<dbReference type="OrthoDB" id="3182374at2"/>
<evidence type="ECO:0000259" key="4">
    <source>
        <dbReference type="Pfam" id="PF07804"/>
    </source>
</evidence>
<protein>
    <submittedName>
        <fullName evidence="6">Type II toxin-antitoxin system HipA family toxin</fullName>
    </submittedName>
</protein>
<dbReference type="InterPro" id="IPR012893">
    <property type="entry name" value="HipA-like_C"/>
</dbReference>
<sequence length="405" mass="43828">MGDLVVELYGQRLGVLRGDWRTFDLIPDPTAAIHFGLDSTVMSISAPLQVRATRSRAPIRRNFFAELLPEGRMRMRLAQTAGVPEHDVIALLRQYGRDVAGALQIWDPQVPGEPKSPRYEPVKQSDVARMLAAVSEEPLGNKPIGGKTSLAGVQDKIVLARRDDNGWSRVVDGAPSTHILKPLHARYPTLIYDEEYGARLARAVGLTSYDTWVEEFDGIPAVVIERYDRDPLAPQGRVHQEDGNQVLGASGVQKYQREGGVVTLERLARAFRGAGGMRMVEALFGQVVVAVAVGNLDMHAKNVSVLHPPDGSCRLAPAYDMVPQAHLPTDGELALAVNGVYRHASVTGADLVAEGERWGISDAAARVETMLADLSGAVEAEVPLPGAHPGLVDDIGGFIERLRQG</sequence>
<name>A0A3P1SDP4_9ACTO</name>
<keyword evidence="2" id="KW-0808">Transferase</keyword>
<dbReference type="NCBIfam" id="TIGR03071">
    <property type="entry name" value="couple_hipA"/>
    <property type="match status" value="1"/>
</dbReference>
<comment type="similarity">
    <text evidence="1">Belongs to the HipA Ser/Thr kinase family.</text>
</comment>
<dbReference type="InterPro" id="IPR052028">
    <property type="entry name" value="HipA_Ser/Thr_kinase"/>
</dbReference>
<proteinExistence type="inferred from homology"/>
<evidence type="ECO:0000259" key="5">
    <source>
        <dbReference type="Pfam" id="PF13657"/>
    </source>
</evidence>
<feature type="domain" description="HipA N-terminal subdomain 1" evidence="5">
    <location>
        <begin position="38"/>
        <end position="105"/>
    </location>
</feature>
<dbReference type="Proteomes" id="UP000280444">
    <property type="component" value="Unassembled WGS sequence"/>
</dbReference>
<dbReference type="Pfam" id="PF07804">
    <property type="entry name" value="HipA_C"/>
    <property type="match status" value="1"/>
</dbReference>
<dbReference type="GO" id="GO:0005829">
    <property type="term" value="C:cytosol"/>
    <property type="evidence" value="ECO:0007669"/>
    <property type="project" value="TreeGrafter"/>
</dbReference>
<dbReference type="RefSeq" id="WP_124870330.1">
    <property type="nucleotide sequence ID" value="NZ_RQZF01000005.1"/>
</dbReference>
<evidence type="ECO:0000313" key="6">
    <source>
        <dbReference type="EMBL" id="RRC95258.1"/>
    </source>
</evidence>
<dbReference type="InterPro" id="IPR017508">
    <property type="entry name" value="HipA_N1"/>
</dbReference>
<reference evidence="6 7" key="1">
    <citation type="submission" date="2018-11" db="EMBL/GenBank/DDBJ databases">
        <title>Genomes From Bacteria Associated with the Canine Oral Cavity: a Test Case for Automated Genome-Based Taxonomic Assignment.</title>
        <authorList>
            <person name="Coil D.A."/>
            <person name="Jospin G."/>
            <person name="Darling A.E."/>
            <person name="Wallis C."/>
            <person name="Davis I.J."/>
            <person name="Harris S."/>
            <person name="Eisen J.A."/>
            <person name="Holcombe L.J."/>
            <person name="O'Flynn C."/>
        </authorList>
    </citation>
    <scope>NUCLEOTIDE SEQUENCE [LARGE SCALE GENOMIC DNA]</scope>
    <source>
        <strain evidence="6 7">OH770</strain>
    </source>
</reference>
<dbReference type="EMBL" id="RQZF01000005">
    <property type="protein sequence ID" value="RRC95258.1"/>
    <property type="molecule type" value="Genomic_DNA"/>
</dbReference>
<comment type="caution">
    <text evidence="6">The sequence shown here is derived from an EMBL/GenBank/DDBJ whole genome shotgun (WGS) entry which is preliminary data.</text>
</comment>